<dbReference type="VEuPathDB" id="TrichDB:TVAGG3_0249430"/>
<keyword evidence="2" id="KW-1185">Reference proteome</keyword>
<accession>A2ENW2</accession>
<dbReference type="AlphaFoldDB" id="A2ENW2"/>
<sequence>MMTPGKSSKTPIVGNLTTLGCTLNVDGNLDGISFKTIKDGDLYTCVFQGKGINGSFQFKECQIKNAANPLEILHNTIFHSDLPDQSSVDPEKIYKRSEVFV</sequence>
<dbReference type="RefSeq" id="XP_001317875.1">
    <property type="nucleotide sequence ID" value="XM_001317840.1"/>
</dbReference>
<protein>
    <submittedName>
        <fullName evidence="1">Uncharacterized protein</fullName>
    </submittedName>
</protein>
<gene>
    <name evidence="1" type="ORF">TVAG_216280</name>
</gene>
<reference evidence="1" key="2">
    <citation type="journal article" date="2007" name="Science">
        <title>Draft genome sequence of the sexually transmitted pathogen Trichomonas vaginalis.</title>
        <authorList>
            <person name="Carlton J.M."/>
            <person name="Hirt R.P."/>
            <person name="Silva J.C."/>
            <person name="Delcher A.L."/>
            <person name="Schatz M."/>
            <person name="Zhao Q."/>
            <person name="Wortman J.R."/>
            <person name="Bidwell S.L."/>
            <person name="Alsmark U.C.M."/>
            <person name="Besteiro S."/>
            <person name="Sicheritz-Ponten T."/>
            <person name="Noel C.J."/>
            <person name="Dacks J.B."/>
            <person name="Foster P.G."/>
            <person name="Simillion C."/>
            <person name="Van de Peer Y."/>
            <person name="Miranda-Saavedra D."/>
            <person name="Barton G.J."/>
            <person name="Westrop G.D."/>
            <person name="Mueller S."/>
            <person name="Dessi D."/>
            <person name="Fiori P.L."/>
            <person name="Ren Q."/>
            <person name="Paulsen I."/>
            <person name="Zhang H."/>
            <person name="Bastida-Corcuera F.D."/>
            <person name="Simoes-Barbosa A."/>
            <person name="Brown M.T."/>
            <person name="Hayes R.D."/>
            <person name="Mukherjee M."/>
            <person name="Okumura C.Y."/>
            <person name="Schneider R."/>
            <person name="Smith A.J."/>
            <person name="Vanacova S."/>
            <person name="Villalvazo M."/>
            <person name="Haas B.J."/>
            <person name="Pertea M."/>
            <person name="Feldblyum T.V."/>
            <person name="Utterback T.R."/>
            <person name="Shu C.L."/>
            <person name="Osoegawa K."/>
            <person name="de Jong P.J."/>
            <person name="Hrdy I."/>
            <person name="Horvathova L."/>
            <person name="Zubacova Z."/>
            <person name="Dolezal P."/>
            <person name="Malik S.B."/>
            <person name="Logsdon J.M. Jr."/>
            <person name="Henze K."/>
            <person name="Gupta A."/>
            <person name="Wang C.C."/>
            <person name="Dunne R.L."/>
            <person name="Upcroft J.A."/>
            <person name="Upcroft P."/>
            <person name="White O."/>
            <person name="Salzberg S.L."/>
            <person name="Tang P."/>
            <person name="Chiu C.-H."/>
            <person name="Lee Y.-S."/>
            <person name="Embley T.M."/>
            <person name="Coombs G.H."/>
            <person name="Mottram J.C."/>
            <person name="Tachezy J."/>
            <person name="Fraser-Liggett C.M."/>
            <person name="Johnson P.J."/>
        </authorList>
    </citation>
    <scope>NUCLEOTIDE SEQUENCE [LARGE SCALE GENOMIC DNA]</scope>
    <source>
        <strain evidence="1">G3</strain>
    </source>
</reference>
<proteinExistence type="predicted"/>
<dbReference type="PROSITE" id="PS51257">
    <property type="entry name" value="PROKAR_LIPOPROTEIN"/>
    <property type="match status" value="1"/>
</dbReference>
<evidence type="ECO:0000313" key="1">
    <source>
        <dbReference type="EMBL" id="EAY05652.1"/>
    </source>
</evidence>
<dbReference type="InParanoid" id="A2ENW2"/>
<organism evidence="1 2">
    <name type="scientific">Trichomonas vaginalis (strain ATCC PRA-98 / G3)</name>
    <dbReference type="NCBI Taxonomy" id="412133"/>
    <lineage>
        <taxon>Eukaryota</taxon>
        <taxon>Metamonada</taxon>
        <taxon>Parabasalia</taxon>
        <taxon>Trichomonadida</taxon>
        <taxon>Trichomonadidae</taxon>
        <taxon>Trichomonas</taxon>
    </lineage>
</organism>
<dbReference type="KEGG" id="tva:75646678"/>
<dbReference type="EMBL" id="DS113443">
    <property type="protein sequence ID" value="EAY05652.1"/>
    <property type="molecule type" value="Genomic_DNA"/>
</dbReference>
<name>A2ENW2_TRIV3</name>
<reference evidence="1" key="1">
    <citation type="submission" date="2006-10" db="EMBL/GenBank/DDBJ databases">
        <authorList>
            <person name="Amadeo P."/>
            <person name="Zhao Q."/>
            <person name="Wortman J."/>
            <person name="Fraser-Liggett C."/>
            <person name="Carlton J."/>
        </authorList>
    </citation>
    <scope>NUCLEOTIDE SEQUENCE</scope>
    <source>
        <strain evidence="1">G3</strain>
    </source>
</reference>
<dbReference type="Proteomes" id="UP000001542">
    <property type="component" value="Unassembled WGS sequence"/>
</dbReference>
<evidence type="ECO:0000313" key="2">
    <source>
        <dbReference type="Proteomes" id="UP000001542"/>
    </source>
</evidence>
<dbReference type="VEuPathDB" id="TrichDB:TVAG_216280"/>